<dbReference type="NCBIfam" id="NF008956">
    <property type="entry name" value="PRK12299.1"/>
    <property type="match status" value="1"/>
</dbReference>
<dbReference type="GO" id="GO:0042254">
    <property type="term" value="P:ribosome biogenesis"/>
    <property type="evidence" value="ECO:0007669"/>
    <property type="project" value="UniProtKB-UniRule"/>
</dbReference>
<dbReference type="SUPFAM" id="SSF102741">
    <property type="entry name" value="Obg GTP-binding protein C-terminal domain"/>
    <property type="match status" value="1"/>
</dbReference>
<dbReference type="InterPro" id="IPR014100">
    <property type="entry name" value="GTP-bd_Obg/CgtA"/>
</dbReference>
<evidence type="ECO:0000256" key="6">
    <source>
        <dbReference type="ARBA" id="ARBA00022801"/>
    </source>
</evidence>
<dbReference type="InterPro" id="IPR015349">
    <property type="entry name" value="OCT_dom"/>
</dbReference>
<keyword evidence="7 9" id="KW-0460">Magnesium</keyword>
<comment type="similarity">
    <text evidence="2 9">Belongs to the TRAFAC class OBG-HflX-like GTPase superfamily. OBG GTPase family.</text>
</comment>
<dbReference type="InterPro" id="IPR036726">
    <property type="entry name" value="GTP1_OBG_dom_sf"/>
</dbReference>
<dbReference type="CDD" id="cd01898">
    <property type="entry name" value="Obg"/>
    <property type="match status" value="1"/>
</dbReference>
<dbReference type="Gene3D" id="3.40.50.300">
    <property type="entry name" value="P-loop containing nucleotide triphosphate hydrolases"/>
    <property type="match status" value="1"/>
</dbReference>
<evidence type="ECO:0000313" key="14">
    <source>
        <dbReference type="Proteomes" id="UP000216943"/>
    </source>
</evidence>
<dbReference type="GO" id="GO:0005525">
    <property type="term" value="F:GTP binding"/>
    <property type="evidence" value="ECO:0007669"/>
    <property type="project" value="UniProtKB-UniRule"/>
</dbReference>
<keyword evidence="6 9" id="KW-0378">Hydrolase</keyword>
<feature type="domain" description="Obg" evidence="12">
    <location>
        <begin position="1"/>
        <end position="158"/>
    </location>
</feature>
<dbReference type="Gene3D" id="2.70.210.12">
    <property type="entry name" value="GTP1/OBG domain"/>
    <property type="match status" value="1"/>
</dbReference>
<dbReference type="PROSITE" id="PS51710">
    <property type="entry name" value="G_OBG"/>
    <property type="match status" value="1"/>
</dbReference>
<dbReference type="PROSITE" id="PS00905">
    <property type="entry name" value="GTP1_OBG"/>
    <property type="match status" value="1"/>
</dbReference>
<comment type="subunit">
    <text evidence="9">Monomer.</text>
</comment>
<comment type="cofactor">
    <cofactor evidence="1 9">
        <name>Mg(2+)</name>
        <dbReference type="ChEBI" id="CHEBI:18420"/>
    </cofactor>
</comment>
<dbReference type="HAMAP" id="MF_01454">
    <property type="entry name" value="GTPase_Obg"/>
    <property type="match status" value="1"/>
</dbReference>
<dbReference type="Pfam" id="PF01018">
    <property type="entry name" value="GTP1_OBG"/>
    <property type="match status" value="1"/>
</dbReference>
<dbReference type="SUPFAM" id="SSF82051">
    <property type="entry name" value="Obg GTP-binding protein N-terminal domain"/>
    <property type="match status" value="1"/>
</dbReference>
<evidence type="ECO:0000256" key="2">
    <source>
        <dbReference type="ARBA" id="ARBA00007699"/>
    </source>
</evidence>
<feature type="binding site" evidence="9">
    <location>
        <begin position="211"/>
        <end position="214"/>
    </location>
    <ligand>
        <name>GTP</name>
        <dbReference type="ChEBI" id="CHEBI:37565"/>
    </ligand>
</feature>
<dbReference type="PANTHER" id="PTHR11702:SF31">
    <property type="entry name" value="MITOCHONDRIAL RIBOSOME-ASSOCIATED GTPASE 2"/>
    <property type="match status" value="1"/>
</dbReference>
<dbReference type="SUPFAM" id="SSF52540">
    <property type="entry name" value="P-loop containing nucleoside triphosphate hydrolases"/>
    <property type="match status" value="1"/>
</dbReference>
<evidence type="ECO:0000256" key="5">
    <source>
        <dbReference type="ARBA" id="ARBA00022741"/>
    </source>
</evidence>
<dbReference type="FunFam" id="2.70.210.12:FF:000001">
    <property type="entry name" value="GTPase Obg"/>
    <property type="match status" value="1"/>
</dbReference>
<dbReference type="Proteomes" id="UP000216943">
    <property type="component" value="Unassembled WGS sequence"/>
</dbReference>
<dbReference type="EMBL" id="NQNY01000002">
    <property type="protein sequence ID" value="PAK21645.1"/>
    <property type="molecule type" value="Genomic_DNA"/>
</dbReference>
<dbReference type="NCBIfam" id="TIGR02729">
    <property type="entry name" value="Obg_CgtA"/>
    <property type="match status" value="1"/>
</dbReference>
<sequence>MKFIDSVKIDVKAGKGGDGMIAFRREAHVDKGGPSGGDGGDGGDIYFIADKGKNTLLHLYYLKHIKGNDGVNGGPKNLYGARGEDTYIKVPLGTVVYDENDNLIADVIDSDFPYLIAKGGRGGRGNAKFKTAKNKAPRLNELGLDGESKKLHLVLKVLADVGFVGLPNAGKSTILSQISNAKAKISDYAFTTLVPQLGMVKYDDASFVVADLPGLIKGASEGKGLGLNFLQHIERCRLIAHVIDFGSSDKDPINDYLLIRNELAQYDQELLKRGEIVIANKSDLESFKQNLEIFKQKFPDLEIVEIAALYNRDINKLKGKIATKLTTLEEVVFKTEVNAVLDVSYVPDYEIKKNFDGDYDISGSKVEYWYNRIPLTTDDNWRRFNLILKNMGIWDQLTKEGIKEGDTVRIFSHEFTWSSRDF</sequence>
<feature type="binding site" evidence="9">
    <location>
        <begin position="165"/>
        <end position="172"/>
    </location>
    <ligand>
        <name>GTP</name>
        <dbReference type="ChEBI" id="CHEBI:37565"/>
    </ligand>
</feature>
<comment type="caution">
    <text evidence="13">The sequence shown here is derived from an EMBL/GenBank/DDBJ whole genome shotgun (WGS) entry which is preliminary data.</text>
</comment>
<dbReference type="InterPro" id="IPR006074">
    <property type="entry name" value="GTP1-OBG_CS"/>
</dbReference>
<reference evidence="14" key="1">
    <citation type="submission" date="2017-08" db="EMBL/GenBank/DDBJ databases">
        <authorList>
            <person name="Alvarez-Ponce D."/>
            <person name="Weitzman C.L."/>
            <person name="Tillett R.L."/>
            <person name="Sandmeier F.C."/>
            <person name="Tracy C.R."/>
        </authorList>
    </citation>
    <scope>NUCLEOTIDE SEQUENCE [LARGE SCALE GENOMIC DNA]</scope>
    <source>
        <strain evidence="14">723</strain>
    </source>
</reference>
<evidence type="ECO:0000313" key="13">
    <source>
        <dbReference type="EMBL" id="PAK21645.1"/>
    </source>
</evidence>
<dbReference type="OrthoDB" id="9807318at2"/>
<feature type="binding site" evidence="9">
    <location>
        <begin position="280"/>
        <end position="283"/>
    </location>
    <ligand>
        <name>GTP</name>
        <dbReference type="ChEBI" id="CHEBI:37565"/>
    </ligand>
</feature>
<evidence type="ECO:0000256" key="4">
    <source>
        <dbReference type="ARBA" id="ARBA00022723"/>
    </source>
</evidence>
<evidence type="ECO:0000259" key="11">
    <source>
        <dbReference type="PROSITE" id="PS51881"/>
    </source>
</evidence>
<feature type="binding site" evidence="9">
    <location>
        <position position="192"/>
    </location>
    <ligand>
        <name>Mg(2+)</name>
        <dbReference type="ChEBI" id="CHEBI:18420"/>
    </ligand>
</feature>
<organism evidence="13 14">
    <name type="scientific">Mycoplasmopsis agassizii</name>
    <dbReference type="NCBI Taxonomy" id="33922"/>
    <lineage>
        <taxon>Bacteria</taxon>
        <taxon>Bacillati</taxon>
        <taxon>Mycoplasmatota</taxon>
        <taxon>Mycoplasmoidales</taxon>
        <taxon>Metamycoplasmataceae</taxon>
        <taxon>Mycoplasmopsis</taxon>
    </lineage>
</organism>
<dbReference type="Gene3D" id="3.30.300.350">
    <property type="entry name" value="GTP-binding protein OBG, C-terminal domain"/>
    <property type="match status" value="1"/>
</dbReference>
<dbReference type="GO" id="GO:0003924">
    <property type="term" value="F:GTPase activity"/>
    <property type="evidence" value="ECO:0007669"/>
    <property type="project" value="UniProtKB-UniRule"/>
</dbReference>
<evidence type="ECO:0000259" key="12">
    <source>
        <dbReference type="PROSITE" id="PS51883"/>
    </source>
</evidence>
<feature type="domain" description="OBG-type G" evidence="10">
    <location>
        <begin position="159"/>
        <end position="326"/>
    </location>
</feature>
<dbReference type="InterPro" id="IPR006169">
    <property type="entry name" value="GTP1_OBG_dom"/>
</dbReference>
<dbReference type="GO" id="GO:0000287">
    <property type="term" value="F:magnesium ion binding"/>
    <property type="evidence" value="ECO:0007669"/>
    <property type="project" value="InterPro"/>
</dbReference>
<comment type="subcellular location">
    <subcellularLocation>
        <location evidence="9">Cytoplasm</location>
    </subcellularLocation>
</comment>
<dbReference type="InterPro" id="IPR045086">
    <property type="entry name" value="OBG_GTPase"/>
</dbReference>
<feature type="binding site" evidence="9">
    <location>
        <position position="172"/>
    </location>
    <ligand>
        <name>Mg(2+)</name>
        <dbReference type="ChEBI" id="CHEBI:18420"/>
    </ligand>
</feature>
<dbReference type="PROSITE" id="PS51881">
    <property type="entry name" value="OCT"/>
    <property type="match status" value="1"/>
</dbReference>
<dbReference type="PRINTS" id="PR00326">
    <property type="entry name" value="GTP1OBG"/>
</dbReference>
<feature type="binding site" evidence="9">
    <location>
        <begin position="190"/>
        <end position="194"/>
    </location>
    <ligand>
        <name>GTP</name>
        <dbReference type="ChEBI" id="CHEBI:37565"/>
    </ligand>
</feature>
<comment type="function">
    <text evidence="9">An essential GTPase which binds GTP, GDP and possibly (p)ppGpp with moderate affinity, with high nucleotide exchange rates and a fairly low GTP hydrolysis rate. Plays a role in control of the cell cycle, stress response, ribosome biogenesis and in those bacteria that undergo differentiation, in morphogenesis control.</text>
</comment>
<keyword evidence="5 9" id="KW-0547">Nucleotide-binding</keyword>
<dbReference type="InterPro" id="IPR031167">
    <property type="entry name" value="G_OBG"/>
</dbReference>
<dbReference type="GO" id="GO:0005737">
    <property type="term" value="C:cytoplasm"/>
    <property type="evidence" value="ECO:0007669"/>
    <property type="project" value="UniProtKB-SubCell"/>
</dbReference>
<feature type="binding site" evidence="9">
    <location>
        <begin position="307"/>
        <end position="309"/>
    </location>
    <ligand>
        <name>GTP</name>
        <dbReference type="ChEBI" id="CHEBI:37565"/>
    </ligand>
</feature>
<evidence type="ECO:0000256" key="1">
    <source>
        <dbReference type="ARBA" id="ARBA00001946"/>
    </source>
</evidence>
<proteinExistence type="inferred from homology"/>
<protein>
    <recommendedName>
        <fullName evidence="9">GTPase Obg</fullName>
        <ecNumber evidence="9">3.6.5.-</ecNumber>
    </recommendedName>
    <alternativeName>
        <fullName evidence="9">GTP-binding protein Obg</fullName>
    </alternativeName>
</protein>
<dbReference type="Pfam" id="PF01926">
    <property type="entry name" value="MMR_HSR1"/>
    <property type="match status" value="1"/>
</dbReference>
<dbReference type="PROSITE" id="PS51883">
    <property type="entry name" value="OBG"/>
    <property type="match status" value="1"/>
</dbReference>
<dbReference type="AlphaFoldDB" id="A0A269TLJ9"/>
<keyword evidence="3 9" id="KW-0963">Cytoplasm</keyword>
<evidence type="ECO:0000256" key="8">
    <source>
        <dbReference type="ARBA" id="ARBA00023134"/>
    </source>
</evidence>
<dbReference type="RefSeq" id="WP_095334499.1">
    <property type="nucleotide sequence ID" value="NZ_NQNY01000002.1"/>
</dbReference>
<dbReference type="Pfam" id="PF09269">
    <property type="entry name" value="DUF1967"/>
    <property type="match status" value="1"/>
</dbReference>
<keyword evidence="8 9" id="KW-0342">GTP-binding</keyword>
<dbReference type="InterPro" id="IPR006073">
    <property type="entry name" value="GTP-bd"/>
</dbReference>
<feature type="domain" description="OCT" evidence="11">
    <location>
        <begin position="341"/>
        <end position="419"/>
    </location>
</feature>
<gene>
    <name evidence="9" type="primary">obg</name>
    <name evidence="13" type="ORF">CJJ23_00730</name>
</gene>
<dbReference type="NCBIfam" id="TIGR03595">
    <property type="entry name" value="Obg_CgtA_exten"/>
    <property type="match status" value="1"/>
</dbReference>
<evidence type="ECO:0000256" key="9">
    <source>
        <dbReference type="HAMAP-Rule" id="MF_01454"/>
    </source>
</evidence>
<evidence type="ECO:0000256" key="7">
    <source>
        <dbReference type="ARBA" id="ARBA00022842"/>
    </source>
</evidence>
<dbReference type="InterPro" id="IPR027417">
    <property type="entry name" value="P-loop_NTPase"/>
</dbReference>
<evidence type="ECO:0000259" key="10">
    <source>
        <dbReference type="PROSITE" id="PS51710"/>
    </source>
</evidence>
<dbReference type="NCBIfam" id="NF008955">
    <property type="entry name" value="PRK12297.1"/>
    <property type="match status" value="1"/>
</dbReference>
<name>A0A269TLJ9_9BACT</name>
<keyword evidence="4 9" id="KW-0479">Metal-binding</keyword>
<dbReference type="EC" id="3.6.5.-" evidence="9"/>
<accession>A0A269TLJ9</accession>
<evidence type="ECO:0000256" key="3">
    <source>
        <dbReference type="ARBA" id="ARBA00022490"/>
    </source>
</evidence>
<dbReference type="PANTHER" id="PTHR11702">
    <property type="entry name" value="DEVELOPMENTALLY REGULATED GTP-BINDING PROTEIN-RELATED"/>
    <property type="match status" value="1"/>
</dbReference>
<dbReference type="InterPro" id="IPR036346">
    <property type="entry name" value="GTP-bd_prot_GTP1/OBG_C_sf"/>
</dbReference>